<name>A0AAD7VZ69_9TELE</name>
<organism evidence="1 2">
    <name type="scientific">Aldrovandia affinis</name>
    <dbReference type="NCBI Taxonomy" id="143900"/>
    <lineage>
        <taxon>Eukaryota</taxon>
        <taxon>Metazoa</taxon>
        <taxon>Chordata</taxon>
        <taxon>Craniata</taxon>
        <taxon>Vertebrata</taxon>
        <taxon>Euteleostomi</taxon>
        <taxon>Actinopterygii</taxon>
        <taxon>Neopterygii</taxon>
        <taxon>Teleostei</taxon>
        <taxon>Notacanthiformes</taxon>
        <taxon>Halosauridae</taxon>
        <taxon>Aldrovandia</taxon>
    </lineage>
</organism>
<keyword evidence="2" id="KW-1185">Reference proteome</keyword>
<gene>
    <name evidence="1" type="ORF">AAFF_G00372200</name>
</gene>
<dbReference type="PANTHER" id="PTHR33332">
    <property type="entry name" value="REVERSE TRANSCRIPTASE DOMAIN-CONTAINING PROTEIN"/>
    <property type="match status" value="1"/>
</dbReference>
<proteinExistence type="predicted"/>
<sequence>MVFHKAHCYADDTQLYISMKPGETLKLTQLEACISDIKNWMTVNFLLLNSDKTEMMVLGPKKLRNKLDLQLNAGDCIVTSSLMVKNLGFIIDQDLTFDTHIKNTSRVAFFHLRNIAKIQHFLSLEDAKTLMHAFVASRLDYCNALLSGSSSSSLKSLQLVQNTAARILTRSKKYEHITPVLASLHWLPIKYRADYKVLLLTFKAVNGLAPLYLTEMIAPYKTASFTRSRPSITP</sequence>
<dbReference type="AlphaFoldDB" id="A0AAD7VZ69"/>
<protein>
    <recommendedName>
        <fullName evidence="3">Reverse transcriptase domain-containing protein</fullName>
    </recommendedName>
</protein>
<accession>A0AAD7VZ69</accession>
<reference evidence="1" key="1">
    <citation type="journal article" date="2023" name="Science">
        <title>Genome structures resolve the early diversification of teleost fishes.</title>
        <authorList>
            <person name="Parey E."/>
            <person name="Louis A."/>
            <person name="Montfort J."/>
            <person name="Bouchez O."/>
            <person name="Roques C."/>
            <person name="Iampietro C."/>
            <person name="Lluch J."/>
            <person name="Castinel A."/>
            <person name="Donnadieu C."/>
            <person name="Desvignes T."/>
            <person name="Floi Bucao C."/>
            <person name="Jouanno E."/>
            <person name="Wen M."/>
            <person name="Mejri S."/>
            <person name="Dirks R."/>
            <person name="Jansen H."/>
            <person name="Henkel C."/>
            <person name="Chen W.J."/>
            <person name="Zahm M."/>
            <person name="Cabau C."/>
            <person name="Klopp C."/>
            <person name="Thompson A.W."/>
            <person name="Robinson-Rechavi M."/>
            <person name="Braasch I."/>
            <person name="Lecointre G."/>
            <person name="Bobe J."/>
            <person name="Postlethwait J.H."/>
            <person name="Berthelot C."/>
            <person name="Roest Crollius H."/>
            <person name="Guiguen Y."/>
        </authorList>
    </citation>
    <scope>NUCLEOTIDE SEQUENCE</scope>
    <source>
        <strain evidence="1">NC1722</strain>
    </source>
</reference>
<dbReference type="Proteomes" id="UP001221898">
    <property type="component" value="Unassembled WGS sequence"/>
</dbReference>
<evidence type="ECO:0008006" key="3">
    <source>
        <dbReference type="Google" id="ProtNLM"/>
    </source>
</evidence>
<dbReference type="EMBL" id="JAINUG010000659">
    <property type="protein sequence ID" value="KAJ8362480.1"/>
    <property type="molecule type" value="Genomic_DNA"/>
</dbReference>
<comment type="caution">
    <text evidence="1">The sequence shown here is derived from an EMBL/GenBank/DDBJ whole genome shotgun (WGS) entry which is preliminary data.</text>
</comment>
<evidence type="ECO:0000313" key="2">
    <source>
        <dbReference type="Proteomes" id="UP001221898"/>
    </source>
</evidence>
<evidence type="ECO:0000313" key="1">
    <source>
        <dbReference type="EMBL" id="KAJ8362480.1"/>
    </source>
</evidence>